<reference evidence="1" key="1">
    <citation type="submission" date="2022-03" db="EMBL/GenBank/DDBJ databases">
        <authorList>
            <person name="Tunstrom K."/>
        </authorList>
    </citation>
    <scope>NUCLEOTIDE SEQUENCE</scope>
</reference>
<name>A0AAU9TQ05_EUPED</name>
<keyword evidence="2" id="KW-1185">Reference proteome</keyword>
<accession>A0AAU9TQ05</accession>
<dbReference type="AlphaFoldDB" id="A0AAU9TQ05"/>
<dbReference type="EMBL" id="CAKOGL010000007">
    <property type="protein sequence ID" value="CAH2087993.1"/>
    <property type="molecule type" value="Genomic_DNA"/>
</dbReference>
<protein>
    <recommendedName>
        <fullName evidence="3">Reverse transcriptase domain-containing protein</fullName>
    </recommendedName>
</protein>
<comment type="caution">
    <text evidence="1">The sequence shown here is derived from an EMBL/GenBank/DDBJ whole genome shotgun (WGS) entry which is preliminary data.</text>
</comment>
<sequence length="120" mass="13485">MCNVINHCKSYQFADDSAIISTAKDPLETLNKLQSDFDNLNKRCHDSDLVLNATKTKLLDKGSPYAQNKQVSKNLIAHDHSCLHLHNGTNHLSYNNSTTIETESIQSPAFLLRNIYSPLQ</sequence>
<dbReference type="Proteomes" id="UP001153954">
    <property type="component" value="Unassembled WGS sequence"/>
</dbReference>
<proteinExistence type="predicted"/>
<evidence type="ECO:0008006" key="3">
    <source>
        <dbReference type="Google" id="ProtNLM"/>
    </source>
</evidence>
<evidence type="ECO:0000313" key="2">
    <source>
        <dbReference type="Proteomes" id="UP001153954"/>
    </source>
</evidence>
<evidence type="ECO:0000313" key="1">
    <source>
        <dbReference type="EMBL" id="CAH2087993.1"/>
    </source>
</evidence>
<gene>
    <name evidence="1" type="ORF">EEDITHA_LOCUS4193</name>
</gene>
<organism evidence="1 2">
    <name type="scientific">Euphydryas editha</name>
    <name type="common">Edith's checkerspot</name>
    <dbReference type="NCBI Taxonomy" id="104508"/>
    <lineage>
        <taxon>Eukaryota</taxon>
        <taxon>Metazoa</taxon>
        <taxon>Ecdysozoa</taxon>
        <taxon>Arthropoda</taxon>
        <taxon>Hexapoda</taxon>
        <taxon>Insecta</taxon>
        <taxon>Pterygota</taxon>
        <taxon>Neoptera</taxon>
        <taxon>Endopterygota</taxon>
        <taxon>Lepidoptera</taxon>
        <taxon>Glossata</taxon>
        <taxon>Ditrysia</taxon>
        <taxon>Papilionoidea</taxon>
        <taxon>Nymphalidae</taxon>
        <taxon>Nymphalinae</taxon>
        <taxon>Euphydryas</taxon>
    </lineage>
</organism>